<dbReference type="EMBL" id="AP027924">
    <property type="protein sequence ID" value="BED91826.1"/>
    <property type="molecule type" value="Genomic_DNA"/>
</dbReference>
<evidence type="ECO:0000256" key="2">
    <source>
        <dbReference type="ARBA" id="ARBA00008017"/>
    </source>
</evidence>
<accession>A0AA48KVE2</accession>
<dbReference type="InterPro" id="IPR010920">
    <property type="entry name" value="LSM_dom_sf"/>
</dbReference>
<dbReference type="GO" id="GO:0008381">
    <property type="term" value="F:mechanosensitive monoatomic ion channel activity"/>
    <property type="evidence" value="ECO:0007669"/>
    <property type="project" value="InterPro"/>
</dbReference>
<keyword evidence="4 6" id="KW-1133">Transmembrane helix</keyword>
<dbReference type="Gene3D" id="1.10.287.1260">
    <property type="match status" value="1"/>
</dbReference>
<keyword evidence="3 6" id="KW-0812">Transmembrane</keyword>
<gene>
    <name evidence="8" type="ORF">CfP315_0358</name>
</gene>
<feature type="transmembrane region" description="Helical" evidence="6">
    <location>
        <begin position="21"/>
        <end position="43"/>
    </location>
</feature>
<evidence type="ECO:0000256" key="3">
    <source>
        <dbReference type="ARBA" id="ARBA00022692"/>
    </source>
</evidence>
<dbReference type="InterPro" id="IPR045275">
    <property type="entry name" value="MscS_archaea/bacteria_type"/>
</dbReference>
<dbReference type="Pfam" id="PF00924">
    <property type="entry name" value="MS_channel_2nd"/>
    <property type="match status" value="1"/>
</dbReference>
<feature type="transmembrane region" description="Helical" evidence="6">
    <location>
        <begin position="63"/>
        <end position="84"/>
    </location>
</feature>
<dbReference type="InterPro" id="IPR011014">
    <property type="entry name" value="MscS_channel_TM-2"/>
</dbReference>
<keyword evidence="5 6" id="KW-0472">Membrane</keyword>
<dbReference type="KEGG" id="ips:CfP315_0358"/>
<evidence type="ECO:0000256" key="5">
    <source>
        <dbReference type="ARBA" id="ARBA00023136"/>
    </source>
</evidence>
<proteinExistence type="inferred from homology"/>
<dbReference type="PANTHER" id="PTHR30221:SF1">
    <property type="entry name" value="SMALL-CONDUCTANCE MECHANOSENSITIVE CHANNEL"/>
    <property type="match status" value="1"/>
</dbReference>
<dbReference type="SUPFAM" id="SSF50182">
    <property type="entry name" value="Sm-like ribonucleoproteins"/>
    <property type="match status" value="1"/>
</dbReference>
<dbReference type="SUPFAM" id="SSF82861">
    <property type="entry name" value="Mechanosensitive channel protein MscS (YggB), transmembrane region"/>
    <property type="match status" value="1"/>
</dbReference>
<evidence type="ECO:0000259" key="7">
    <source>
        <dbReference type="Pfam" id="PF00924"/>
    </source>
</evidence>
<dbReference type="AlphaFoldDB" id="A0AA48KVE2"/>
<sequence>MILGLFEIFNLFPNWLIISRFFIDNLSHIVKAFAALFCGLWAIKKTSKLVVVFLNKYINDSGLVSFLEVVIKFILRVLLFIIFLTFFNINIFSIIATLSASIVTLSLILRESLSNLASGLMIIIGKPIHVGDYVEVNSFKGTVVRIDVTFTILLNDEGKTIIVPNSKLISDIIKRKSQWDIIPIEFRYKLSNSKKIKSLENNLERYIVMSKNKVLATPRFEIKYSSDNEETKLVINIWAFRVNISEVKNSMSSFINSNFKKNGIKILKENIIIIL</sequence>
<dbReference type="PANTHER" id="PTHR30221">
    <property type="entry name" value="SMALL-CONDUCTANCE MECHANOSENSITIVE CHANNEL"/>
    <property type="match status" value="1"/>
</dbReference>
<evidence type="ECO:0000256" key="1">
    <source>
        <dbReference type="ARBA" id="ARBA00004141"/>
    </source>
</evidence>
<dbReference type="GO" id="GO:0016020">
    <property type="term" value="C:membrane"/>
    <property type="evidence" value="ECO:0007669"/>
    <property type="project" value="UniProtKB-SubCell"/>
</dbReference>
<evidence type="ECO:0000256" key="6">
    <source>
        <dbReference type="SAM" id="Phobius"/>
    </source>
</evidence>
<evidence type="ECO:0000256" key="4">
    <source>
        <dbReference type="ARBA" id="ARBA00022989"/>
    </source>
</evidence>
<protein>
    <submittedName>
        <fullName evidence="8">Mechanosensitive ion channel</fullName>
    </submittedName>
</protein>
<dbReference type="InterPro" id="IPR006685">
    <property type="entry name" value="MscS_channel_2nd"/>
</dbReference>
<dbReference type="InterPro" id="IPR023408">
    <property type="entry name" value="MscS_beta-dom_sf"/>
</dbReference>
<reference evidence="8" key="1">
    <citation type="journal article" date="2023" name="ISME J.">
        <title>Emergence of putative energy parasites within Clostridia revealed by genome analysis of a novel endosymbiotic clade.</title>
        <authorList>
            <person name="Takahashi K."/>
            <person name="Kuwahara H."/>
            <person name="Horikawa Y."/>
            <person name="Izawa K."/>
            <person name="Kato D."/>
            <person name="Inagaki T."/>
            <person name="Yuki M."/>
            <person name="Ohkuma M."/>
            <person name="Hongoh Y."/>
        </authorList>
    </citation>
    <scope>NUCLEOTIDE SEQUENCE</scope>
    <source>
        <strain evidence="8">CfP3-15</strain>
    </source>
</reference>
<dbReference type="Proteomes" id="UP001337580">
    <property type="component" value="Chromosome"/>
</dbReference>
<organism evidence="8">
    <name type="scientific">Candidatus Improbicoccus pseudotrichonymphae</name>
    <dbReference type="NCBI Taxonomy" id="3033792"/>
    <lineage>
        <taxon>Bacteria</taxon>
        <taxon>Bacillati</taxon>
        <taxon>Bacillota</taxon>
        <taxon>Clostridia</taxon>
        <taxon>Candidatus Improbicoccus</taxon>
    </lineage>
</organism>
<name>A0AA48KVE2_9FIRM</name>
<dbReference type="Gene3D" id="2.30.30.60">
    <property type="match status" value="1"/>
</dbReference>
<evidence type="ECO:0000313" key="8">
    <source>
        <dbReference type="EMBL" id="BED91826.1"/>
    </source>
</evidence>
<comment type="similarity">
    <text evidence="2">Belongs to the MscS (TC 1.A.23) family.</text>
</comment>
<feature type="domain" description="Mechanosensitive ion channel MscS" evidence="7">
    <location>
        <begin position="112"/>
        <end position="173"/>
    </location>
</feature>
<comment type="subcellular location">
    <subcellularLocation>
        <location evidence="1">Membrane</location>
        <topology evidence="1">Multi-pass membrane protein</topology>
    </subcellularLocation>
</comment>
<feature type="transmembrane region" description="Helical" evidence="6">
    <location>
        <begin position="91"/>
        <end position="109"/>
    </location>
</feature>